<dbReference type="AlphaFoldDB" id="U5EF60"/>
<feature type="region of interest" description="Disordered" evidence="1">
    <location>
        <begin position="227"/>
        <end position="259"/>
    </location>
</feature>
<organism evidence="3 4">
    <name type="scientific">Nocardia asteroides NBRC 15531</name>
    <dbReference type="NCBI Taxonomy" id="1110697"/>
    <lineage>
        <taxon>Bacteria</taxon>
        <taxon>Bacillati</taxon>
        <taxon>Actinomycetota</taxon>
        <taxon>Actinomycetes</taxon>
        <taxon>Mycobacteriales</taxon>
        <taxon>Nocardiaceae</taxon>
        <taxon>Nocardia</taxon>
    </lineage>
</organism>
<feature type="transmembrane region" description="Helical" evidence="2">
    <location>
        <begin position="115"/>
        <end position="134"/>
    </location>
</feature>
<evidence type="ECO:0000256" key="2">
    <source>
        <dbReference type="SAM" id="Phobius"/>
    </source>
</evidence>
<feature type="transmembrane region" description="Helical" evidence="2">
    <location>
        <begin position="83"/>
        <end position="103"/>
    </location>
</feature>
<keyword evidence="2" id="KW-0812">Transmembrane</keyword>
<dbReference type="STRING" id="1824.SAMN05444423_11021"/>
<evidence type="ECO:0000313" key="3">
    <source>
        <dbReference type="EMBL" id="GAD85043.1"/>
    </source>
</evidence>
<evidence type="ECO:0000313" key="4">
    <source>
        <dbReference type="Proteomes" id="UP000017048"/>
    </source>
</evidence>
<comment type="caution">
    <text evidence="3">The sequence shown here is derived from an EMBL/GenBank/DDBJ whole genome shotgun (WGS) entry which is preliminary data.</text>
</comment>
<sequence length="503" mass="52246">MSAPTSTIAGPATACRSRAVPVVPLLGWGFVGLATTIAFGRTWRAMGPPVDPVFGGALLVLAGVVALGIAVRRAPWVPRDRGLDVALGLTGLIVAAGLLGLLTVRLGEQYLPLRLDLAAALVFVISSAVLVFGWRQAARYWPVWVLLLGLLPPVYEGGVALLGGGDMAAGRLLVVFAGFAVGVLIRRVTAVAVTALIGAVSLIAVEKWLPPFGRFIDRRGVRGGYRRGSRDSCGAGADEGHGSAPRPWAVRSTPLGVDRSRHRAGEATLSTGAGGEVAGVGVVVIVAAALAWIPLPGGDVAVPATVAGVVVGEEVGAPGWNLVDGDEHVWKPRSFGPDAVGSRRILEAGEVDLDWDVAGRKRRVAVDVVRVASGERVGGYPDFAQYRLAAPRLGPLSYFELGAGVVGRMRTVVEDGTPLRWTWLSWDWQGAGGVERVTLIAAVDHRAGAAFPEPDGSPTALSAAILRQALRGRPVDGGPAVLADTDLLLTLAHLLVAVRTGAR</sequence>
<feature type="transmembrane region" description="Helical" evidence="2">
    <location>
        <begin position="140"/>
        <end position="161"/>
    </location>
</feature>
<feature type="transmembrane region" description="Helical" evidence="2">
    <location>
        <begin position="20"/>
        <end position="40"/>
    </location>
</feature>
<keyword evidence="2" id="KW-0472">Membrane</keyword>
<feature type="transmembrane region" description="Helical" evidence="2">
    <location>
        <begin position="269"/>
        <end position="293"/>
    </location>
</feature>
<dbReference type="eggNOG" id="ENOG5033RZU">
    <property type="taxonomic scope" value="Bacteria"/>
</dbReference>
<feature type="transmembrane region" description="Helical" evidence="2">
    <location>
        <begin position="52"/>
        <end position="71"/>
    </location>
</feature>
<dbReference type="Proteomes" id="UP000017048">
    <property type="component" value="Unassembled WGS sequence"/>
</dbReference>
<gene>
    <name evidence="3" type="ORF">NCAST_26_00200</name>
</gene>
<protein>
    <submittedName>
        <fullName evidence="3">Uncharacterized protein</fullName>
    </submittedName>
</protein>
<dbReference type="RefSeq" id="WP_019046308.1">
    <property type="nucleotide sequence ID" value="NZ_BAFO02000026.1"/>
</dbReference>
<keyword evidence="2" id="KW-1133">Transmembrane helix</keyword>
<evidence type="ECO:0000256" key="1">
    <source>
        <dbReference type="SAM" id="MobiDB-lite"/>
    </source>
</evidence>
<name>U5EF60_NOCAS</name>
<keyword evidence="4" id="KW-1185">Reference proteome</keyword>
<dbReference type="GeneID" id="91519907"/>
<dbReference type="EMBL" id="BAFO02000026">
    <property type="protein sequence ID" value="GAD85043.1"/>
    <property type="molecule type" value="Genomic_DNA"/>
</dbReference>
<accession>U5EF60</accession>
<reference evidence="3 4" key="1">
    <citation type="journal article" date="2014" name="BMC Genomics">
        <title>Genome based analysis of type-I polyketide synthase and nonribosomal peptide synthetase gene clusters in seven strains of five representative Nocardia species.</title>
        <authorList>
            <person name="Komaki H."/>
            <person name="Ichikawa N."/>
            <person name="Hosoyama A."/>
            <person name="Takahashi-Nakaguchi A."/>
            <person name="Matsuzawa T."/>
            <person name="Suzuki K."/>
            <person name="Fujita N."/>
            <person name="Gonoi T."/>
        </authorList>
    </citation>
    <scope>NUCLEOTIDE SEQUENCE [LARGE SCALE GENOMIC DNA]</scope>
    <source>
        <strain evidence="3 4">NBRC 15531</strain>
    </source>
</reference>
<feature type="transmembrane region" description="Helical" evidence="2">
    <location>
        <begin position="191"/>
        <end position="209"/>
    </location>
</feature>
<proteinExistence type="predicted"/>